<protein>
    <recommendedName>
        <fullName evidence="2">Inosine/uridine-preferring nucleoside hydrolase domain-containing protein</fullName>
    </recommendedName>
</protein>
<comment type="similarity">
    <text evidence="1">Belongs to the IUNH family.</text>
</comment>
<accession>A0AAW0UUQ2</accession>
<dbReference type="SUPFAM" id="SSF53590">
    <property type="entry name" value="Nucleoside hydrolase"/>
    <property type="match status" value="1"/>
</dbReference>
<sequence>MTATKVIIDTDAGIDDALAIFMALEAHRRGCLEVLAITTVHGNTAVHNVNNNVFRILRLANMLEVPVYSGASQSLVHPYIHGDEPFHGKDGFGEAVLSPQPPASTFLQPCHAVWALLDLVKQHSGEVVLVGLGPLTNLALALHLDPTFTSHLAAFYVMGGNTSGKGNITPSAEFNFHCDPDAAFVVLAKTSVPIRLTSWEDCLKFGSYPYSVRDELGQTKTAVADLMNKIEAQSRKRREEASKLWVTCDQLAMAWVIDDAKQKKVESECRKENDPNLMGFLGQQGETLVTATRTCHASVETTYGLTRGQMVVDDDNQLGNKPNVILMEDVNDSTYMKYLLMGFGADV</sequence>
<evidence type="ECO:0000313" key="3">
    <source>
        <dbReference type="EMBL" id="KAK8403849.1"/>
    </source>
</evidence>
<keyword evidence="4" id="KW-1185">Reference proteome</keyword>
<reference evidence="3 4" key="1">
    <citation type="submission" date="2023-03" db="EMBL/GenBank/DDBJ databases">
        <title>High-quality genome of Scylla paramamosain provides insights in environmental adaptation.</title>
        <authorList>
            <person name="Zhang L."/>
        </authorList>
    </citation>
    <scope>NUCLEOTIDE SEQUENCE [LARGE SCALE GENOMIC DNA]</scope>
    <source>
        <strain evidence="3">LZ_2023a</strain>
        <tissue evidence="3">Muscle</tissue>
    </source>
</reference>
<dbReference type="EMBL" id="JARAKH010000005">
    <property type="protein sequence ID" value="KAK8403848.1"/>
    <property type="molecule type" value="Genomic_DNA"/>
</dbReference>
<feature type="domain" description="Inosine/uridine-preferring nucleoside hydrolase" evidence="2">
    <location>
        <begin position="6"/>
        <end position="335"/>
    </location>
</feature>
<dbReference type="EMBL" id="JARAKH010000005">
    <property type="protein sequence ID" value="KAK8403851.1"/>
    <property type="molecule type" value="Genomic_DNA"/>
</dbReference>
<dbReference type="EMBL" id="JARAKH010000005">
    <property type="protein sequence ID" value="KAK8403852.1"/>
    <property type="molecule type" value="Genomic_DNA"/>
</dbReference>
<dbReference type="EMBL" id="JARAKH010000005">
    <property type="protein sequence ID" value="KAK8403849.1"/>
    <property type="molecule type" value="Genomic_DNA"/>
</dbReference>
<proteinExistence type="inferred from homology"/>
<name>A0AAW0UUQ2_SCYPA</name>
<dbReference type="AlphaFoldDB" id="A0AAW0UUQ2"/>
<organism evidence="3 4">
    <name type="scientific">Scylla paramamosain</name>
    <name type="common">Mud crab</name>
    <dbReference type="NCBI Taxonomy" id="85552"/>
    <lineage>
        <taxon>Eukaryota</taxon>
        <taxon>Metazoa</taxon>
        <taxon>Ecdysozoa</taxon>
        <taxon>Arthropoda</taxon>
        <taxon>Crustacea</taxon>
        <taxon>Multicrustacea</taxon>
        <taxon>Malacostraca</taxon>
        <taxon>Eumalacostraca</taxon>
        <taxon>Eucarida</taxon>
        <taxon>Decapoda</taxon>
        <taxon>Pleocyemata</taxon>
        <taxon>Brachyura</taxon>
        <taxon>Eubrachyura</taxon>
        <taxon>Portunoidea</taxon>
        <taxon>Portunidae</taxon>
        <taxon>Portuninae</taxon>
        <taxon>Scylla</taxon>
    </lineage>
</organism>
<dbReference type="PANTHER" id="PTHR46190">
    <property type="entry name" value="SI:CH211-201H21.5-RELATED"/>
    <property type="match status" value="1"/>
</dbReference>
<dbReference type="EMBL" id="JARAKH010000005">
    <property type="protein sequence ID" value="KAK8403846.1"/>
    <property type="molecule type" value="Genomic_DNA"/>
</dbReference>
<dbReference type="PANTHER" id="PTHR46190:SF1">
    <property type="entry name" value="SI:CH211-201H21.5"/>
    <property type="match status" value="1"/>
</dbReference>
<dbReference type="Gene3D" id="3.90.245.10">
    <property type="entry name" value="Ribonucleoside hydrolase-like"/>
    <property type="match status" value="1"/>
</dbReference>
<dbReference type="EMBL" id="JARAKH010000005">
    <property type="protein sequence ID" value="KAK8403847.1"/>
    <property type="molecule type" value="Genomic_DNA"/>
</dbReference>
<comment type="caution">
    <text evidence="3">The sequence shown here is derived from an EMBL/GenBank/DDBJ whole genome shotgun (WGS) entry which is preliminary data.</text>
</comment>
<dbReference type="EMBL" id="JARAKH010000005">
    <property type="protein sequence ID" value="KAK8403845.1"/>
    <property type="molecule type" value="Genomic_DNA"/>
</dbReference>
<dbReference type="GO" id="GO:0016799">
    <property type="term" value="F:hydrolase activity, hydrolyzing N-glycosyl compounds"/>
    <property type="evidence" value="ECO:0007669"/>
    <property type="project" value="InterPro"/>
</dbReference>
<dbReference type="Proteomes" id="UP001487740">
    <property type="component" value="Unassembled WGS sequence"/>
</dbReference>
<dbReference type="EMBL" id="JARAKH010000005">
    <property type="protein sequence ID" value="KAK8403850.1"/>
    <property type="molecule type" value="Genomic_DNA"/>
</dbReference>
<dbReference type="InterPro" id="IPR001910">
    <property type="entry name" value="Inosine/uridine_hydrolase_dom"/>
</dbReference>
<evidence type="ECO:0000259" key="2">
    <source>
        <dbReference type="Pfam" id="PF01156"/>
    </source>
</evidence>
<dbReference type="InterPro" id="IPR052775">
    <property type="entry name" value="IUN_hydrolase"/>
</dbReference>
<evidence type="ECO:0000313" key="4">
    <source>
        <dbReference type="Proteomes" id="UP001487740"/>
    </source>
</evidence>
<gene>
    <name evidence="3" type="ORF">O3P69_000133</name>
</gene>
<dbReference type="InterPro" id="IPR036452">
    <property type="entry name" value="Ribo_hydro-like"/>
</dbReference>
<dbReference type="Pfam" id="PF01156">
    <property type="entry name" value="IU_nuc_hydro"/>
    <property type="match status" value="1"/>
</dbReference>
<evidence type="ECO:0000256" key="1">
    <source>
        <dbReference type="ARBA" id="ARBA00009176"/>
    </source>
</evidence>